<accession>A0ABX7I4T2</accession>
<gene>
    <name evidence="2" type="ORF">HWI92_07645</name>
</gene>
<dbReference type="EMBL" id="CP056775">
    <property type="protein sequence ID" value="QRR00790.1"/>
    <property type="molecule type" value="Genomic_DNA"/>
</dbReference>
<evidence type="ECO:0000259" key="1">
    <source>
        <dbReference type="Pfam" id="PF07566"/>
    </source>
</evidence>
<evidence type="ECO:0000313" key="2">
    <source>
        <dbReference type="EMBL" id="QRR00790.1"/>
    </source>
</evidence>
<evidence type="ECO:0000313" key="3">
    <source>
        <dbReference type="Proteomes" id="UP000612680"/>
    </source>
</evidence>
<dbReference type="Pfam" id="PF07566">
    <property type="entry name" value="DUF1543"/>
    <property type="match status" value="1"/>
</dbReference>
<dbReference type="InterPro" id="IPR011440">
    <property type="entry name" value="DUF1543"/>
</dbReference>
<organism evidence="2 3">
    <name type="scientific">Dyadobacter sandarakinus</name>
    <dbReference type="NCBI Taxonomy" id="2747268"/>
    <lineage>
        <taxon>Bacteria</taxon>
        <taxon>Pseudomonadati</taxon>
        <taxon>Bacteroidota</taxon>
        <taxon>Cytophagia</taxon>
        <taxon>Cytophagales</taxon>
        <taxon>Spirosomataceae</taxon>
        <taxon>Dyadobacter</taxon>
    </lineage>
</organism>
<dbReference type="Gene3D" id="3.10.20.10">
    <property type="match status" value="2"/>
</dbReference>
<reference evidence="2 3" key="1">
    <citation type="submission" date="2020-06" db="EMBL/GenBank/DDBJ databases">
        <title>Dyadobacter sandarakinus sp. nov., isolated from the soil of the Arctic Yellow River Station.</title>
        <authorList>
            <person name="Zhang Y."/>
            <person name="Peng F."/>
        </authorList>
    </citation>
    <scope>NUCLEOTIDE SEQUENCE [LARGE SCALE GENOMIC DNA]</scope>
    <source>
        <strain evidence="2 3">Q3-56</strain>
    </source>
</reference>
<sequence>MSGLKLFMVLLGCKPEGRHVEQHDVFFGIATSLKELAGEMEAFWPDSGKLHIDAWREVTVVEGFQIQVVAVDKSEAPGEGRKNKLFFINLGGYQPFRFEEQHYMLLTIKSDKASAIKEAKKTLFFQTNHSPGASSHIDDKYGIDVDELYEIEEILPPTQRGKFRINISLNDKLDADEIHLGYLKMSLLKK</sequence>
<keyword evidence="3" id="KW-1185">Reference proteome</keyword>
<dbReference type="Proteomes" id="UP000612680">
    <property type="component" value="Chromosome"/>
</dbReference>
<proteinExistence type="predicted"/>
<name>A0ABX7I4T2_9BACT</name>
<protein>
    <submittedName>
        <fullName evidence="2">DUF1543 domain-containing protein</fullName>
    </submittedName>
</protein>
<feature type="domain" description="DUF1543" evidence="1">
    <location>
        <begin position="18"/>
        <end position="68"/>
    </location>
</feature>